<dbReference type="PANTHER" id="PTHR41532">
    <property type="entry name" value="FIXS PROTEIN"/>
    <property type="match status" value="1"/>
</dbReference>
<dbReference type="Pfam" id="PF03597">
    <property type="entry name" value="FixS"/>
    <property type="match status" value="1"/>
</dbReference>
<name>A0A4Y8ZWF0_9SPHN</name>
<dbReference type="AlphaFoldDB" id="A0A4Y8ZWF0"/>
<dbReference type="RefSeq" id="WP_135083730.1">
    <property type="nucleotide sequence ID" value="NZ_SPDV01000004.1"/>
</dbReference>
<evidence type="ECO:0000256" key="1">
    <source>
        <dbReference type="SAM" id="Phobius"/>
    </source>
</evidence>
<dbReference type="NCBIfam" id="TIGR00847">
    <property type="entry name" value="ccoS"/>
    <property type="match status" value="1"/>
</dbReference>
<protein>
    <submittedName>
        <fullName evidence="2">Cbb3-type cytochrome oxidase assembly protein CcoS</fullName>
    </submittedName>
</protein>
<keyword evidence="3" id="KW-1185">Reference proteome</keyword>
<evidence type="ECO:0000313" key="2">
    <source>
        <dbReference type="EMBL" id="TFI59672.1"/>
    </source>
</evidence>
<feature type="transmembrane region" description="Helical" evidence="1">
    <location>
        <begin position="6"/>
        <end position="24"/>
    </location>
</feature>
<keyword evidence="1" id="KW-0472">Membrane</keyword>
<proteinExistence type="predicted"/>
<dbReference type="EMBL" id="SPDV01000004">
    <property type="protein sequence ID" value="TFI59672.1"/>
    <property type="molecule type" value="Genomic_DNA"/>
</dbReference>
<keyword evidence="1" id="KW-0812">Transmembrane</keyword>
<reference evidence="2 3" key="1">
    <citation type="submission" date="2019-03" db="EMBL/GenBank/DDBJ databases">
        <title>Genome sequence of Sphingomonas sp. 17J27-24.</title>
        <authorList>
            <person name="Kim M."/>
            <person name="Maeng S."/>
            <person name="Sathiyaraj S."/>
        </authorList>
    </citation>
    <scope>NUCLEOTIDE SEQUENCE [LARGE SCALE GENOMIC DNA]</scope>
    <source>
        <strain evidence="2 3">17J27-24</strain>
    </source>
</reference>
<comment type="caution">
    <text evidence="2">The sequence shown here is derived from an EMBL/GenBank/DDBJ whole genome shotgun (WGS) entry which is preliminary data.</text>
</comment>
<keyword evidence="1" id="KW-1133">Transmembrane helix</keyword>
<dbReference type="PANTHER" id="PTHR41532:SF1">
    <property type="entry name" value="FIXS PROTEIN"/>
    <property type="match status" value="1"/>
</dbReference>
<evidence type="ECO:0000313" key="3">
    <source>
        <dbReference type="Proteomes" id="UP000298213"/>
    </source>
</evidence>
<dbReference type="Proteomes" id="UP000298213">
    <property type="component" value="Unassembled WGS sequence"/>
</dbReference>
<dbReference type="OrthoDB" id="9802763at2"/>
<gene>
    <name evidence="2" type="primary">ccoS</name>
    <name evidence="2" type="ORF">E2493_03380</name>
</gene>
<dbReference type="InterPro" id="IPR004714">
    <property type="entry name" value="Cyt_oxidase_maturation_cbb3"/>
</dbReference>
<accession>A0A4Y8ZWF0</accession>
<sequence length="57" mass="6037">MTGLVLLIPIALFCGLVGLAAFFWSMKSGQYDDMDGAALRILIDDDAPAAVSKEPHA</sequence>
<organism evidence="2 3">
    <name type="scientific">Sphingomonas parva</name>
    <dbReference type="NCBI Taxonomy" id="2555898"/>
    <lineage>
        <taxon>Bacteria</taxon>
        <taxon>Pseudomonadati</taxon>
        <taxon>Pseudomonadota</taxon>
        <taxon>Alphaproteobacteria</taxon>
        <taxon>Sphingomonadales</taxon>
        <taxon>Sphingomonadaceae</taxon>
        <taxon>Sphingomonas</taxon>
    </lineage>
</organism>